<evidence type="ECO:0000256" key="1">
    <source>
        <dbReference type="SAM" id="SignalP"/>
    </source>
</evidence>
<proteinExistence type="predicted"/>
<keyword evidence="3" id="KW-1185">Reference proteome</keyword>
<organism evidence="2 3">
    <name type="scientific">Hyunsoonleella pacifica</name>
    <dbReference type="NCBI Taxonomy" id="1080224"/>
    <lineage>
        <taxon>Bacteria</taxon>
        <taxon>Pseudomonadati</taxon>
        <taxon>Bacteroidota</taxon>
        <taxon>Flavobacteriia</taxon>
        <taxon>Flavobacteriales</taxon>
        <taxon>Flavobacteriaceae</taxon>
    </lineage>
</organism>
<reference evidence="2 3" key="1">
    <citation type="journal article" date="2015" name="Int. J. Syst. Evol. Microbiol.">
        <title>Hyunsoonleella pacifica sp. nov., isolated from seawater of South Pacific Gyre.</title>
        <authorList>
            <person name="Gao X."/>
            <person name="Zhang Z."/>
            <person name="Dai X."/>
            <person name="Zhang X.H."/>
        </authorList>
    </citation>
    <scope>NUCLEOTIDE SEQUENCE [LARGE SCALE GENOMIC DNA]</scope>
    <source>
        <strain evidence="2 3">SW033</strain>
    </source>
</reference>
<name>A0A4Q9FQB3_9FLAO</name>
<feature type="signal peptide" evidence="1">
    <location>
        <begin position="1"/>
        <end position="26"/>
    </location>
</feature>
<dbReference type="OrthoDB" id="1182264at2"/>
<dbReference type="AlphaFoldDB" id="A0A4Q9FQB3"/>
<evidence type="ECO:0000313" key="3">
    <source>
        <dbReference type="Proteomes" id="UP000292372"/>
    </source>
</evidence>
<dbReference type="Proteomes" id="UP000292372">
    <property type="component" value="Unassembled WGS sequence"/>
</dbReference>
<dbReference type="RefSeq" id="WP_130935796.1">
    <property type="nucleotide sequence ID" value="NZ_BMEE01000001.1"/>
</dbReference>
<keyword evidence="1" id="KW-0732">Signal</keyword>
<protein>
    <submittedName>
        <fullName evidence="2">Uncharacterized protein</fullName>
    </submittedName>
</protein>
<feature type="chain" id="PRO_5020899741" evidence="1">
    <location>
        <begin position="27"/>
        <end position="660"/>
    </location>
</feature>
<gene>
    <name evidence="2" type="ORF">EYD46_04090</name>
</gene>
<sequence length="660" mass="74652">MKTKIKQTVKWAILYCLLFTSFVSFQAQIVDDTNKLSLTLSDGTQVVLYGQASSLSDRKSKNYFYLPVSLRLGQKPDTTPEFLFLQYITEQNEANGGIGGALLHMLMEWGLTPKQQKEVEQILHEGKQGARKKSVLKGALDVKPDGDKSLRIISATLSDDKLAPSVVQSLSAPVLPGGKVAVASNLSANGAQLLAATFKKTRSITDLSIEMGFKYTTRIPAAKGRVIVNWSEVQRHMERDKAKYVEVHGKKKRGGIFGGIVDAVFGKKSEVKSRSYDEVRSVIDYMVEKEYIKVDFDENIADDRVTKIREAFFDFFLQKMTESSDSDALAPPTEKEKAAMPNIKYGKKYTYNRTFFESSFKKKTETYYLNYRLAVEKPFTLTANLASWYDGVKNNKKCVGSVLLNNPFFTHRDINMILDLEAKEMFDQEVNYVTVNVRKKRNSGNNFNDSRTIDAEHLKKNGLKATITYARGEDRNPDVYEYKSQWSLKGGNLYPQDPQWVKGDWQGLTLFPPIVPRTIEFEADLDELSSLGIVRATLLLRYYKFGQEIESNIPLTISKGEPLIEKMIFTDRNTKGYAYQLVLTHKDKGKMALGWDDKINDDYVYASIPQELKDEDPDYLEKIIKAGETILKPGADGKVSKAGEILEKFKDVIGVIKDDE</sequence>
<comment type="caution">
    <text evidence="2">The sequence shown here is derived from an EMBL/GenBank/DDBJ whole genome shotgun (WGS) entry which is preliminary data.</text>
</comment>
<dbReference type="EMBL" id="SIRS01000002">
    <property type="protein sequence ID" value="TBN17504.1"/>
    <property type="molecule type" value="Genomic_DNA"/>
</dbReference>
<accession>A0A4Q9FQB3</accession>
<evidence type="ECO:0000313" key="2">
    <source>
        <dbReference type="EMBL" id="TBN17504.1"/>
    </source>
</evidence>